<evidence type="ECO:0000313" key="2">
    <source>
        <dbReference type="Proteomes" id="UP000177709"/>
    </source>
</evidence>
<organism evidence="1 2">
    <name type="scientific">Bacillus xiamenensis</name>
    <dbReference type="NCBI Taxonomy" id="1178537"/>
    <lineage>
        <taxon>Bacteria</taxon>
        <taxon>Bacillati</taxon>
        <taxon>Bacillota</taxon>
        <taxon>Bacilli</taxon>
        <taxon>Bacillales</taxon>
        <taxon>Bacillaceae</taxon>
        <taxon>Bacillus</taxon>
    </lineage>
</organism>
<dbReference type="KEGG" id="bxi:BK049_14065"/>
<sequence length="68" mass="8126">MISHLFKQMNESEEKQSLYTILRRFHFTEKDLLKGVRLKQLFNFDIPFLAGLLHSCFAVQSGCFFIRR</sequence>
<evidence type="ECO:0000313" key="1">
    <source>
        <dbReference type="EMBL" id="AOZ89710.1"/>
    </source>
</evidence>
<gene>
    <name evidence="1" type="ORF">BK049_14065</name>
</gene>
<dbReference type="EMBL" id="CP017786">
    <property type="protein sequence ID" value="AOZ89710.1"/>
    <property type="molecule type" value="Genomic_DNA"/>
</dbReference>
<protein>
    <submittedName>
        <fullName evidence="1">Uncharacterized protein</fullName>
    </submittedName>
</protein>
<name>A0AAC9NDE2_9BACI</name>
<accession>A0AAC9NDE2</accession>
<proteinExistence type="predicted"/>
<dbReference type="AlphaFoldDB" id="A0AAC9NDE2"/>
<dbReference type="Proteomes" id="UP000177709">
    <property type="component" value="Chromosome"/>
</dbReference>
<reference evidence="1 2" key="1">
    <citation type="submission" date="2016-10" db="EMBL/GenBank/DDBJ databases">
        <title>Whole genome sequence of hyper active fibrinolysis bacterium Bacillus pumilus strain VV3 isolated from fermented rice.</title>
        <authorList>
            <person name="Mariadas V.A."/>
            <person name="Vijayaraghavan P."/>
            <person name="Dhandapani V."/>
        </authorList>
    </citation>
    <scope>NUCLEOTIDE SEQUENCE [LARGE SCALE GENOMIC DNA]</scope>
    <source>
        <strain evidence="1 2">VV3</strain>
    </source>
</reference>